<dbReference type="EMBL" id="CAADFL010000570">
    <property type="protein sequence ID" value="VFK18741.1"/>
    <property type="molecule type" value="Genomic_DNA"/>
</dbReference>
<sequence length="176" mass="19306">MRNTGATKTITAFLERIKLDTLGPRDRVALAIGTLAVMLAFLWFVVIEPLYDKAGRLAGQISKQEADLQWMRYSAREIHRLRENASVGQGERAHSESLLSIVDRSAKKIGISRAVKRIEPAGEAGVQVWIEAAAFDNLLLWLGDLRASGVGSVGISVERLKTPGHVNAKATLGWLY</sequence>
<dbReference type="Pfam" id="PF04612">
    <property type="entry name" value="T2SSM"/>
    <property type="match status" value="1"/>
</dbReference>
<dbReference type="InterPro" id="IPR023229">
    <property type="entry name" value="T2SS_M_periplasmic_sf"/>
</dbReference>
<evidence type="ECO:0000313" key="14">
    <source>
        <dbReference type="EMBL" id="VFK18741.1"/>
    </source>
</evidence>
<keyword evidence="9 10" id="KW-0472">Membrane</keyword>
<evidence type="ECO:0000256" key="1">
    <source>
        <dbReference type="ARBA" id="ARBA00004377"/>
    </source>
</evidence>
<keyword evidence="7 10" id="KW-0653">Protein transport</keyword>
<evidence type="ECO:0000256" key="11">
    <source>
        <dbReference type="SAM" id="Phobius"/>
    </source>
</evidence>
<evidence type="ECO:0000256" key="10">
    <source>
        <dbReference type="PIRNR" id="PIRNR006291"/>
    </source>
</evidence>
<comment type="similarity">
    <text evidence="2 10">Belongs to the GSP M family.</text>
</comment>
<evidence type="ECO:0000313" key="12">
    <source>
        <dbReference type="EMBL" id="VFJ65500.1"/>
    </source>
</evidence>
<keyword evidence="4 10" id="KW-1003">Cell membrane</keyword>
<evidence type="ECO:0000256" key="4">
    <source>
        <dbReference type="ARBA" id="ARBA00022475"/>
    </source>
</evidence>
<comment type="subcellular location">
    <subcellularLocation>
        <location evidence="1">Cell inner membrane</location>
        <topology evidence="1">Single-pass membrane protein</topology>
    </subcellularLocation>
</comment>
<keyword evidence="3 10" id="KW-0813">Transport</keyword>
<dbReference type="PIRSF" id="PIRSF006291">
    <property type="entry name" value="GspM"/>
    <property type="match status" value="1"/>
</dbReference>
<reference evidence="13" key="1">
    <citation type="submission" date="2019-02" db="EMBL/GenBank/DDBJ databases">
        <authorList>
            <person name="Gruber-Vodicka R. H."/>
            <person name="Seah K. B. B."/>
        </authorList>
    </citation>
    <scope>NUCLEOTIDE SEQUENCE</scope>
    <source>
        <strain evidence="13">BECK_BZ163</strain>
        <strain evidence="14">BECK_BZ164</strain>
        <strain evidence="12">BECK_BZ165</strain>
    </source>
</reference>
<accession>A0A450THD5</accession>
<evidence type="ECO:0000256" key="9">
    <source>
        <dbReference type="ARBA" id="ARBA00023136"/>
    </source>
</evidence>
<evidence type="ECO:0000256" key="3">
    <source>
        <dbReference type="ARBA" id="ARBA00022448"/>
    </source>
</evidence>
<dbReference type="SUPFAM" id="SSF103054">
    <property type="entry name" value="General secretion pathway protein M, EpsM"/>
    <property type="match status" value="1"/>
</dbReference>
<feature type="transmembrane region" description="Helical" evidence="11">
    <location>
        <begin position="28"/>
        <end position="47"/>
    </location>
</feature>
<dbReference type="AlphaFoldDB" id="A0A450THD5"/>
<dbReference type="EMBL" id="CAADEZ010000418">
    <property type="protein sequence ID" value="VFJ66554.1"/>
    <property type="molecule type" value="Genomic_DNA"/>
</dbReference>
<evidence type="ECO:0000313" key="13">
    <source>
        <dbReference type="EMBL" id="VFJ66554.1"/>
    </source>
</evidence>
<evidence type="ECO:0000256" key="2">
    <source>
        <dbReference type="ARBA" id="ARBA00010637"/>
    </source>
</evidence>
<evidence type="ECO:0000256" key="7">
    <source>
        <dbReference type="ARBA" id="ARBA00022927"/>
    </source>
</evidence>
<protein>
    <recommendedName>
        <fullName evidence="10">Type II secretion system protein M</fullName>
        <shortName evidence="10">T2SS protein M</shortName>
    </recommendedName>
    <alternativeName>
        <fullName evidence="10">General secretion pathway protein M</fullName>
    </alternativeName>
</protein>
<name>A0A450THD5_9GAMM</name>
<keyword evidence="6 11" id="KW-0812">Transmembrane</keyword>
<evidence type="ECO:0000256" key="8">
    <source>
        <dbReference type="ARBA" id="ARBA00022989"/>
    </source>
</evidence>
<proteinExistence type="inferred from homology"/>
<gene>
    <name evidence="13" type="ORF">BECKFM1743A_GA0114220_104182</name>
    <name evidence="14" type="ORF">BECKFM1743B_GA0114221_105703</name>
    <name evidence="12" type="ORF">BECKFM1743C_GA0114222_103972</name>
</gene>
<dbReference type="GO" id="GO:0015628">
    <property type="term" value="P:protein secretion by the type II secretion system"/>
    <property type="evidence" value="ECO:0007669"/>
    <property type="project" value="InterPro"/>
</dbReference>
<dbReference type="InterPro" id="IPR007690">
    <property type="entry name" value="T2SS_GspM"/>
</dbReference>
<evidence type="ECO:0000256" key="6">
    <source>
        <dbReference type="ARBA" id="ARBA00022692"/>
    </source>
</evidence>
<evidence type="ECO:0000256" key="5">
    <source>
        <dbReference type="ARBA" id="ARBA00022519"/>
    </source>
</evidence>
<dbReference type="Gene3D" id="3.30.1360.100">
    <property type="entry name" value="General secretion pathway protein M, EpsM"/>
    <property type="match status" value="1"/>
</dbReference>
<dbReference type="GO" id="GO:0005886">
    <property type="term" value="C:plasma membrane"/>
    <property type="evidence" value="ECO:0007669"/>
    <property type="project" value="UniProtKB-SubCell"/>
</dbReference>
<keyword evidence="8 11" id="KW-1133">Transmembrane helix</keyword>
<keyword evidence="5 10" id="KW-0997">Cell inner membrane</keyword>
<dbReference type="GO" id="GO:0015627">
    <property type="term" value="C:type II protein secretion system complex"/>
    <property type="evidence" value="ECO:0007669"/>
    <property type="project" value="InterPro"/>
</dbReference>
<comment type="function">
    <text evidence="10">Inner membrane component of the type II secretion system required for the energy-dependent secretion of extracellular factors such as proteases and toxins from the periplasm.</text>
</comment>
<organism evidence="13">
    <name type="scientific">Candidatus Kentrum sp. FM</name>
    <dbReference type="NCBI Taxonomy" id="2126340"/>
    <lineage>
        <taxon>Bacteria</taxon>
        <taxon>Pseudomonadati</taxon>
        <taxon>Pseudomonadota</taxon>
        <taxon>Gammaproteobacteria</taxon>
        <taxon>Candidatus Kentrum</taxon>
    </lineage>
</organism>
<dbReference type="EMBL" id="CAADFA010000397">
    <property type="protein sequence ID" value="VFJ65500.1"/>
    <property type="molecule type" value="Genomic_DNA"/>
</dbReference>